<evidence type="ECO:0000313" key="3">
    <source>
        <dbReference type="EMBL" id="BBI29621.1"/>
    </source>
</evidence>
<sequence length="55" mass="6403">MTQVGPWSQADNLTDDAGGTVVPDRLPDRRCRWDRGPRENIQASYVFWPVRKEMK</sequence>
<keyword evidence="2" id="KW-0614">Plasmid</keyword>
<evidence type="ECO:0000256" key="1">
    <source>
        <dbReference type="SAM" id="MobiDB-lite"/>
    </source>
</evidence>
<geneLocation type="plasmid" evidence="2">
    <name>pE013</name>
</geneLocation>
<dbReference type="AlphaFoldDB" id="A0A455TK25"/>
<organism evidence="2">
    <name type="scientific">Klebsiella pneumoniae</name>
    <dbReference type="NCBI Taxonomy" id="573"/>
    <lineage>
        <taxon>Bacteria</taxon>
        <taxon>Pseudomonadati</taxon>
        <taxon>Pseudomonadota</taxon>
        <taxon>Gammaproteobacteria</taxon>
        <taxon>Enterobacterales</taxon>
        <taxon>Enterobacteriaceae</taxon>
        <taxon>Klebsiella/Raoultella group</taxon>
        <taxon>Klebsiella</taxon>
        <taxon>Klebsiella pneumoniae complex</taxon>
    </lineage>
</organism>
<dbReference type="EMBL" id="AP019401">
    <property type="protein sequence ID" value="BBI29054.1"/>
    <property type="molecule type" value="Genomic_DNA"/>
</dbReference>
<protein>
    <submittedName>
        <fullName evidence="2">Uncharacterized protein</fullName>
    </submittedName>
</protein>
<name>A0A455TK25_KLEPN</name>
<feature type="region of interest" description="Disordered" evidence="1">
    <location>
        <begin position="1"/>
        <end position="28"/>
    </location>
</feature>
<proteinExistence type="predicted"/>
<dbReference type="EMBL" id="AP019405">
    <property type="protein sequence ID" value="BBI29621.1"/>
    <property type="molecule type" value="Genomic_DNA"/>
</dbReference>
<evidence type="ECO:0000313" key="2">
    <source>
        <dbReference type="EMBL" id="BBI29054.1"/>
    </source>
</evidence>
<feature type="compositionally biased region" description="Polar residues" evidence="1">
    <location>
        <begin position="1"/>
        <end position="12"/>
    </location>
</feature>
<geneLocation type="plasmid" evidence="3">
    <name>pE196_IMP6</name>
</geneLocation>
<accession>A0A455TK25</accession>
<reference evidence="2" key="1">
    <citation type="submission" date="2019-01" db="EMBL/GenBank/DDBJ databases">
        <title>Genomic characterization of novel carbapenem resistance plasmid carrying blaIMP-6 in northern Osaka.</title>
        <authorList>
            <person name="Abe R."/>
            <person name="Akeda Y."/>
            <person name="Sugawara Y."/>
            <person name="Yamamoto N."/>
            <person name="Tomono K."/>
            <person name="Takeuchi D."/>
            <person name="Kawahara R."/>
            <person name="Hamada S."/>
        </authorList>
    </citation>
    <scope>NUCLEOTIDE SEQUENCE</scope>
    <source>
        <strain evidence="2">E013</strain>
        <strain evidence="3">E196</strain>
        <plasmid evidence="2">pE013</plasmid>
        <plasmid evidence="3">pE196_IMP6</plasmid>
    </source>
</reference>